<evidence type="ECO:0008006" key="4">
    <source>
        <dbReference type="Google" id="ProtNLM"/>
    </source>
</evidence>
<name>A0A7Y9J2K7_9ACTN</name>
<dbReference type="RefSeq" id="WP_179754605.1">
    <property type="nucleotide sequence ID" value="NZ_BAAAGN010000039.1"/>
</dbReference>
<accession>A0A7Y9J2K7</accession>
<feature type="transmembrane region" description="Helical" evidence="1">
    <location>
        <begin position="21"/>
        <end position="42"/>
    </location>
</feature>
<sequence length="229" mass="23076">MPGTEPGDGLQDRVRIVLRPVGSGLPLGFFAFGVGMALLGGLDLEIVPVGQSPQLGWMLITFVAPAELVAAVIAFASRDGAAGTGLGLFAAAWSGIGGQLVLGPPGGSSAVLGVYLLVFSTAVALLALAARRGQPLMAAVLTLSAVRGYFDGVHEFTGTGWAQTTAGVLAWVITVAALYGGLAFVLEDGAHRTVLPLGRRGDSATALGGGGLDGQLSDLDAEAGVRRRL</sequence>
<evidence type="ECO:0000313" key="3">
    <source>
        <dbReference type="Proteomes" id="UP000521922"/>
    </source>
</evidence>
<dbReference type="AlphaFoldDB" id="A0A7Y9J2K7"/>
<evidence type="ECO:0000313" key="2">
    <source>
        <dbReference type="EMBL" id="NYD24306.1"/>
    </source>
</evidence>
<comment type="caution">
    <text evidence="2">The sequence shown here is derived from an EMBL/GenBank/DDBJ whole genome shotgun (WGS) entry which is preliminary data.</text>
</comment>
<keyword evidence="1" id="KW-1133">Transmembrane helix</keyword>
<keyword evidence="1" id="KW-0472">Membrane</keyword>
<dbReference type="Proteomes" id="UP000521922">
    <property type="component" value="Unassembled WGS sequence"/>
</dbReference>
<dbReference type="EMBL" id="JACCBB010000001">
    <property type="protein sequence ID" value="NYD24306.1"/>
    <property type="molecule type" value="Genomic_DNA"/>
</dbReference>
<feature type="transmembrane region" description="Helical" evidence="1">
    <location>
        <begin position="54"/>
        <end position="76"/>
    </location>
</feature>
<reference evidence="2 3" key="1">
    <citation type="submission" date="2020-07" db="EMBL/GenBank/DDBJ databases">
        <title>Sequencing the genomes of 1000 actinobacteria strains.</title>
        <authorList>
            <person name="Klenk H.-P."/>
        </authorList>
    </citation>
    <scope>NUCLEOTIDE SEQUENCE [LARGE SCALE GENOMIC DNA]</scope>
    <source>
        <strain evidence="2 3">DSM 7487</strain>
    </source>
</reference>
<proteinExistence type="predicted"/>
<evidence type="ECO:0000256" key="1">
    <source>
        <dbReference type="SAM" id="Phobius"/>
    </source>
</evidence>
<organism evidence="2 3">
    <name type="scientific">Kineococcus aurantiacus</name>
    <dbReference type="NCBI Taxonomy" id="37633"/>
    <lineage>
        <taxon>Bacteria</taxon>
        <taxon>Bacillati</taxon>
        <taxon>Actinomycetota</taxon>
        <taxon>Actinomycetes</taxon>
        <taxon>Kineosporiales</taxon>
        <taxon>Kineosporiaceae</taxon>
        <taxon>Kineococcus</taxon>
    </lineage>
</organism>
<gene>
    <name evidence="2" type="ORF">BJ968_003846</name>
</gene>
<feature type="transmembrane region" description="Helical" evidence="1">
    <location>
        <begin position="83"/>
        <end position="102"/>
    </location>
</feature>
<feature type="transmembrane region" description="Helical" evidence="1">
    <location>
        <begin position="166"/>
        <end position="186"/>
    </location>
</feature>
<keyword evidence="3" id="KW-1185">Reference proteome</keyword>
<feature type="transmembrane region" description="Helical" evidence="1">
    <location>
        <begin position="108"/>
        <end position="129"/>
    </location>
</feature>
<protein>
    <recommendedName>
        <fullName evidence="4">GPR1/FUN34/yaaH family protein</fullName>
    </recommendedName>
</protein>
<keyword evidence="1" id="KW-0812">Transmembrane</keyword>